<gene>
    <name evidence="1" type="ORF">ACFOY1_06835</name>
</gene>
<sequence length="156" mass="17172">MSTIPSADLAIPKLNEYWPGQGGLFKGLHPLGGYLIAAEALLKDEFQFGLYGKRLDDFSDIDGAENSRKLIELDSPAAKAATAYTRDGHSDFFLPAQRELMLVHVAQGRVADGPVVFSSSPFGSRYAWALGFELGSCFNWRRGHELAVLPVRRFIP</sequence>
<organism evidence="1 2">
    <name type="scientific">Candidimonas humi</name>
    <dbReference type="NCBI Taxonomy" id="683355"/>
    <lineage>
        <taxon>Bacteria</taxon>
        <taxon>Pseudomonadati</taxon>
        <taxon>Pseudomonadota</taxon>
        <taxon>Betaproteobacteria</taxon>
        <taxon>Burkholderiales</taxon>
        <taxon>Alcaligenaceae</taxon>
        <taxon>Candidimonas</taxon>
    </lineage>
</organism>
<dbReference type="EMBL" id="JBHSBV010000002">
    <property type="protein sequence ID" value="MFC4200662.1"/>
    <property type="molecule type" value="Genomic_DNA"/>
</dbReference>
<comment type="caution">
    <text evidence="1">The sequence shown here is derived from an EMBL/GenBank/DDBJ whole genome shotgun (WGS) entry which is preliminary data.</text>
</comment>
<dbReference type="Proteomes" id="UP001595848">
    <property type="component" value="Unassembled WGS sequence"/>
</dbReference>
<reference evidence="2" key="1">
    <citation type="journal article" date="2019" name="Int. J. Syst. Evol. Microbiol.">
        <title>The Global Catalogue of Microorganisms (GCM) 10K type strain sequencing project: providing services to taxonomists for standard genome sequencing and annotation.</title>
        <authorList>
            <consortium name="The Broad Institute Genomics Platform"/>
            <consortium name="The Broad Institute Genome Sequencing Center for Infectious Disease"/>
            <person name="Wu L."/>
            <person name="Ma J."/>
        </authorList>
    </citation>
    <scope>NUCLEOTIDE SEQUENCE [LARGE SCALE GENOMIC DNA]</scope>
    <source>
        <strain evidence="2">LMG 24813</strain>
    </source>
</reference>
<protein>
    <submittedName>
        <fullName evidence="1">DUF1566 domain-containing protein</fullName>
    </submittedName>
</protein>
<name>A0ABV8NYV8_9BURK</name>
<keyword evidence="2" id="KW-1185">Reference proteome</keyword>
<accession>A0ABV8NYV8</accession>
<dbReference type="RefSeq" id="WP_217964100.1">
    <property type="nucleotide sequence ID" value="NZ_JAHTBN010000003.1"/>
</dbReference>
<evidence type="ECO:0000313" key="2">
    <source>
        <dbReference type="Proteomes" id="UP001595848"/>
    </source>
</evidence>
<evidence type="ECO:0000313" key="1">
    <source>
        <dbReference type="EMBL" id="MFC4200662.1"/>
    </source>
</evidence>
<proteinExistence type="predicted"/>